<proteinExistence type="inferred from homology"/>
<dbReference type="Proteomes" id="UP000823633">
    <property type="component" value="Unassembled WGS sequence"/>
</dbReference>
<dbReference type="InterPro" id="IPR042118">
    <property type="entry name" value="QueA_dom1"/>
</dbReference>
<evidence type="ECO:0000256" key="6">
    <source>
        <dbReference type="ARBA" id="ARBA00022691"/>
    </source>
</evidence>
<comment type="catalytic activity">
    <reaction evidence="8 13">
        <text>7-aminomethyl-7-carbaguanosine(34) in tRNA + S-adenosyl-L-methionine = epoxyqueuosine(34) in tRNA + adenine + L-methionine + 2 H(+)</text>
        <dbReference type="Rhea" id="RHEA:32155"/>
        <dbReference type="Rhea" id="RHEA-COMP:10342"/>
        <dbReference type="Rhea" id="RHEA-COMP:18582"/>
        <dbReference type="ChEBI" id="CHEBI:15378"/>
        <dbReference type="ChEBI" id="CHEBI:16708"/>
        <dbReference type="ChEBI" id="CHEBI:57844"/>
        <dbReference type="ChEBI" id="CHEBI:59789"/>
        <dbReference type="ChEBI" id="CHEBI:82833"/>
        <dbReference type="ChEBI" id="CHEBI:194443"/>
        <dbReference type="EC" id="2.4.99.17"/>
    </reaction>
</comment>
<evidence type="ECO:0000256" key="5">
    <source>
        <dbReference type="ARBA" id="ARBA00022679"/>
    </source>
</evidence>
<evidence type="ECO:0000256" key="7">
    <source>
        <dbReference type="ARBA" id="ARBA00022785"/>
    </source>
</evidence>
<evidence type="ECO:0000256" key="12">
    <source>
        <dbReference type="ARBA" id="ARBA00076160"/>
    </source>
</evidence>
<name>A0A9D9E9K0_9SPIR</name>
<comment type="caution">
    <text evidence="14">The sequence shown here is derived from an EMBL/GenBank/DDBJ whole genome shotgun (WGS) entry which is preliminary data.</text>
</comment>
<evidence type="ECO:0000256" key="9">
    <source>
        <dbReference type="ARBA" id="ARBA00061210"/>
    </source>
</evidence>
<organism evidence="14 15">
    <name type="scientific">Candidatus Aphodenecus pullistercoris</name>
    <dbReference type="NCBI Taxonomy" id="2840669"/>
    <lineage>
        <taxon>Bacteria</taxon>
        <taxon>Pseudomonadati</taxon>
        <taxon>Spirochaetota</taxon>
        <taxon>Spirochaetia</taxon>
        <taxon>Spirochaetales</taxon>
        <taxon>Candidatus Aphodenecus</taxon>
    </lineage>
</organism>
<evidence type="ECO:0000256" key="1">
    <source>
        <dbReference type="ARBA" id="ARBA00004496"/>
    </source>
</evidence>
<dbReference type="FunFam" id="3.40.1780.10:FF:000001">
    <property type="entry name" value="S-adenosylmethionine:tRNA ribosyltransferase-isomerase"/>
    <property type="match status" value="1"/>
</dbReference>
<dbReference type="InterPro" id="IPR036100">
    <property type="entry name" value="QueA_sf"/>
</dbReference>
<comment type="subcellular location">
    <subcellularLocation>
        <location evidence="1 13">Cytoplasm</location>
    </subcellularLocation>
</comment>
<keyword evidence="7 13" id="KW-0671">Queuosine biosynthesis</keyword>
<comment type="subunit">
    <text evidence="3 13">Monomer.</text>
</comment>
<evidence type="ECO:0000256" key="8">
    <source>
        <dbReference type="ARBA" id="ARBA00052751"/>
    </source>
</evidence>
<evidence type="ECO:0000256" key="11">
    <source>
        <dbReference type="ARBA" id="ARBA00069325"/>
    </source>
</evidence>
<dbReference type="Pfam" id="PF02547">
    <property type="entry name" value="Queuosine_synth"/>
    <property type="match status" value="1"/>
</dbReference>
<dbReference type="SUPFAM" id="SSF111337">
    <property type="entry name" value="QueA-like"/>
    <property type="match status" value="1"/>
</dbReference>
<evidence type="ECO:0000256" key="13">
    <source>
        <dbReference type="HAMAP-Rule" id="MF_00113"/>
    </source>
</evidence>
<evidence type="ECO:0000313" key="14">
    <source>
        <dbReference type="EMBL" id="MBO8443689.1"/>
    </source>
</evidence>
<evidence type="ECO:0000256" key="3">
    <source>
        <dbReference type="ARBA" id="ARBA00011245"/>
    </source>
</evidence>
<dbReference type="Gene3D" id="2.40.10.240">
    <property type="entry name" value="QueA-like"/>
    <property type="match status" value="1"/>
</dbReference>
<dbReference type="GO" id="GO:0051075">
    <property type="term" value="F:S-adenosylmethionine:tRNA ribosyltransferase-isomerase activity"/>
    <property type="evidence" value="ECO:0007669"/>
    <property type="project" value="UniProtKB-EC"/>
</dbReference>
<reference evidence="14" key="1">
    <citation type="submission" date="2020-10" db="EMBL/GenBank/DDBJ databases">
        <authorList>
            <person name="Gilroy R."/>
        </authorList>
    </citation>
    <scope>NUCLEOTIDE SEQUENCE</scope>
    <source>
        <strain evidence="14">11167</strain>
    </source>
</reference>
<dbReference type="EC" id="2.4.99.17" evidence="10 13"/>
<dbReference type="HAMAP" id="MF_00113">
    <property type="entry name" value="QueA"/>
    <property type="match status" value="1"/>
</dbReference>
<keyword evidence="6 13" id="KW-0949">S-adenosyl-L-methionine</keyword>
<sequence length="345" mass="39019">MLTRDYYFDLPGELIAQVPTDRRGEERLLVLDKKSGSYKDMMMKDFPSLIEPGSVMVVNNSRVRKARCYGESETGGTVEFLFLEENADHSWNAMVSKAKRQRVGRRYRFLDGEGALVEEAVIVAENEDGTRRVSFSHPLDEDFFTRCGHVPLPPYIKREDDFSDESRYQTVYASQSGSVASPTAGLHFTKELLDEVKGRGVEILPVTLHVGAGTFLPVRSEKVEDHHMHYERYTVSDETADAVNRAKAEGRPIVAVGTTSVRTLESATGEDGLVHPGWGRTNIFIYPGYRFRTVDRLLTNFHTPESTLLMLVSALAGREHIMAAYEHAIAQRYRFYSYGDAMFIR</sequence>
<protein>
    <recommendedName>
        <fullName evidence="11 13">S-adenosylmethionine:tRNA ribosyltransferase-isomerase</fullName>
        <ecNumber evidence="10 13">2.4.99.17</ecNumber>
    </recommendedName>
    <alternativeName>
        <fullName evidence="12 13">Queuosine biosynthesis protein QueA</fullName>
    </alternativeName>
</protein>
<dbReference type="NCBIfam" id="NF001140">
    <property type="entry name" value="PRK00147.1"/>
    <property type="match status" value="1"/>
</dbReference>
<dbReference type="EMBL" id="JADIMU010000054">
    <property type="protein sequence ID" value="MBO8443689.1"/>
    <property type="molecule type" value="Genomic_DNA"/>
</dbReference>
<keyword evidence="4 13" id="KW-0963">Cytoplasm</keyword>
<dbReference type="PANTHER" id="PTHR30307:SF0">
    <property type="entry name" value="S-ADENOSYLMETHIONINE:TRNA RIBOSYLTRANSFERASE-ISOMERASE"/>
    <property type="match status" value="1"/>
</dbReference>
<evidence type="ECO:0000256" key="4">
    <source>
        <dbReference type="ARBA" id="ARBA00022490"/>
    </source>
</evidence>
<evidence type="ECO:0000313" key="15">
    <source>
        <dbReference type="Proteomes" id="UP000823633"/>
    </source>
</evidence>
<gene>
    <name evidence="13 14" type="primary">queA</name>
    <name evidence="14" type="ORF">IAC42_08060</name>
</gene>
<dbReference type="GO" id="GO:0005737">
    <property type="term" value="C:cytoplasm"/>
    <property type="evidence" value="ECO:0007669"/>
    <property type="project" value="UniProtKB-SubCell"/>
</dbReference>
<accession>A0A9D9E9K0</accession>
<dbReference type="InterPro" id="IPR003699">
    <property type="entry name" value="QueA"/>
</dbReference>
<keyword evidence="14" id="KW-0328">Glycosyltransferase</keyword>
<evidence type="ECO:0000256" key="2">
    <source>
        <dbReference type="ARBA" id="ARBA00004691"/>
    </source>
</evidence>
<comment type="pathway">
    <text evidence="2 13">tRNA modification; tRNA-queuosine biosynthesis.</text>
</comment>
<comment type="similarity">
    <text evidence="9 13">Belongs to the QueA family.</text>
</comment>
<dbReference type="AlphaFoldDB" id="A0A9D9E9K0"/>
<comment type="function">
    <text evidence="13">Transfers and isomerizes the ribose moiety from AdoMet to the 7-aminomethyl group of 7-deazaguanine (preQ1-tRNA) to give epoxyqueuosine (oQ-tRNA).</text>
</comment>
<dbReference type="GO" id="GO:0008616">
    <property type="term" value="P:tRNA queuosine(34) biosynthetic process"/>
    <property type="evidence" value="ECO:0007669"/>
    <property type="project" value="UniProtKB-UniRule"/>
</dbReference>
<evidence type="ECO:0000256" key="10">
    <source>
        <dbReference type="ARBA" id="ARBA00066503"/>
    </source>
</evidence>
<dbReference type="NCBIfam" id="TIGR00113">
    <property type="entry name" value="queA"/>
    <property type="match status" value="1"/>
</dbReference>
<dbReference type="Gene3D" id="3.40.1780.10">
    <property type="entry name" value="QueA-like"/>
    <property type="match status" value="1"/>
</dbReference>
<dbReference type="InterPro" id="IPR042119">
    <property type="entry name" value="QueA_dom2"/>
</dbReference>
<reference evidence="14" key="2">
    <citation type="journal article" date="2021" name="PeerJ">
        <title>Extensive microbial diversity within the chicken gut microbiome revealed by metagenomics and culture.</title>
        <authorList>
            <person name="Gilroy R."/>
            <person name="Ravi A."/>
            <person name="Getino M."/>
            <person name="Pursley I."/>
            <person name="Horton D.L."/>
            <person name="Alikhan N.F."/>
            <person name="Baker D."/>
            <person name="Gharbi K."/>
            <person name="Hall N."/>
            <person name="Watson M."/>
            <person name="Adriaenssens E.M."/>
            <person name="Foster-Nyarko E."/>
            <person name="Jarju S."/>
            <person name="Secka A."/>
            <person name="Antonio M."/>
            <person name="Oren A."/>
            <person name="Chaudhuri R.R."/>
            <person name="La Ragione R."/>
            <person name="Hildebrand F."/>
            <person name="Pallen M.J."/>
        </authorList>
    </citation>
    <scope>NUCLEOTIDE SEQUENCE</scope>
    <source>
        <strain evidence="14">11167</strain>
    </source>
</reference>
<dbReference type="PANTHER" id="PTHR30307">
    <property type="entry name" value="S-ADENOSYLMETHIONINE:TRNA RIBOSYLTRANSFERASE-ISOMERASE"/>
    <property type="match status" value="1"/>
</dbReference>
<keyword evidence="5 13" id="KW-0808">Transferase</keyword>